<keyword evidence="4" id="KW-0051">Antiviral defense</keyword>
<dbReference type="NCBIfam" id="TIGR01903">
    <property type="entry name" value="cas5_csm4"/>
    <property type="match status" value="1"/>
</dbReference>
<dbReference type="InterPro" id="IPR005510">
    <property type="entry name" value="Csm4"/>
</dbReference>
<proteinExistence type="inferred from homology"/>
<comment type="similarity">
    <text evidence="1">Belongs to the CRISPR-associated Csm4 family.</text>
</comment>
<dbReference type="EMBL" id="JAASRN010000002">
    <property type="protein sequence ID" value="NIK73932.1"/>
    <property type="molecule type" value="Genomic_DNA"/>
</dbReference>
<dbReference type="InterPro" id="IPR040932">
    <property type="entry name" value="Csm4_C"/>
</dbReference>
<evidence type="ECO:0000313" key="7">
    <source>
        <dbReference type="Proteomes" id="UP000537126"/>
    </source>
</evidence>
<evidence type="ECO:0000256" key="4">
    <source>
        <dbReference type="ARBA" id="ARBA00023118"/>
    </source>
</evidence>
<accession>A0A846MRD8</accession>
<organism evidence="6 7">
    <name type="scientific">Thermonema lapsum</name>
    <dbReference type="NCBI Taxonomy" id="28195"/>
    <lineage>
        <taxon>Bacteria</taxon>
        <taxon>Pseudomonadati</taxon>
        <taxon>Bacteroidota</taxon>
        <taxon>Cytophagia</taxon>
        <taxon>Cytophagales</taxon>
        <taxon>Thermonemataceae</taxon>
        <taxon>Thermonema</taxon>
    </lineage>
</organism>
<dbReference type="GO" id="GO:0003723">
    <property type="term" value="F:RNA binding"/>
    <property type="evidence" value="ECO:0007669"/>
    <property type="project" value="UniProtKB-KW"/>
</dbReference>
<evidence type="ECO:0000259" key="5">
    <source>
        <dbReference type="Pfam" id="PF17953"/>
    </source>
</evidence>
<name>A0A846MRD8_9BACT</name>
<evidence type="ECO:0000256" key="3">
    <source>
        <dbReference type="ARBA" id="ARBA00022884"/>
    </source>
</evidence>
<gene>
    <name evidence="6" type="ORF">FHS56_001445</name>
</gene>
<sequence>MTKLKAIRLRSESAFRTDLRSDTLWGLICWGIRMVYGNERLERFLDAYKQQGQPPLLLSSAFPCVKDKNGGFEYFLPNPLFLPQAEGMRKGGSIEERKAEATERKKLKKVKWLPKRHFEKLLAAPNKLEALRSIVKELEQAEDYLSVRIVSEEHVHIGVNRLTGGTKMKSGAGLVFYVEEKQVIAEKRREGKVLPLEAGLYFLYTTSDPYIEEMMLGALHFMAHIGLGGNRSIGKGKFTVLPPEPFELQQPAQANAQVTLSLCCPTTEEVKQMQAHAAITAYELEVRQGKAGFLYNATKDGVVCLKEGSVLPFKSDGTCYGALTKVKPLSKLKVPVPHDLFHYGFALSVPAYYS</sequence>
<evidence type="ECO:0000256" key="1">
    <source>
        <dbReference type="ARBA" id="ARBA00005772"/>
    </source>
</evidence>
<dbReference type="Pfam" id="PF17953">
    <property type="entry name" value="Csm4_C"/>
    <property type="match status" value="1"/>
</dbReference>
<protein>
    <recommendedName>
        <fullName evidence="2">CRISPR system Cms protein Csm4</fullName>
    </recommendedName>
</protein>
<evidence type="ECO:0000256" key="2">
    <source>
        <dbReference type="ARBA" id="ARBA00016109"/>
    </source>
</evidence>
<feature type="domain" description="Csm4 C-terminal" evidence="5">
    <location>
        <begin position="253"/>
        <end position="350"/>
    </location>
</feature>
<comment type="caution">
    <text evidence="6">The sequence shown here is derived from an EMBL/GenBank/DDBJ whole genome shotgun (WGS) entry which is preliminary data.</text>
</comment>
<keyword evidence="7" id="KW-1185">Reference proteome</keyword>
<dbReference type="AlphaFoldDB" id="A0A846MRD8"/>
<dbReference type="GO" id="GO:0051607">
    <property type="term" value="P:defense response to virus"/>
    <property type="evidence" value="ECO:0007669"/>
    <property type="project" value="UniProtKB-KW"/>
</dbReference>
<evidence type="ECO:0000313" key="6">
    <source>
        <dbReference type="EMBL" id="NIK73932.1"/>
    </source>
</evidence>
<dbReference type="Proteomes" id="UP000537126">
    <property type="component" value="Unassembled WGS sequence"/>
</dbReference>
<reference evidence="6 7" key="1">
    <citation type="submission" date="2020-03" db="EMBL/GenBank/DDBJ databases">
        <title>Genomic Encyclopedia of Type Strains, Phase IV (KMG-IV): sequencing the most valuable type-strain genomes for metagenomic binning, comparative biology and taxonomic classification.</title>
        <authorList>
            <person name="Goeker M."/>
        </authorList>
    </citation>
    <scope>NUCLEOTIDE SEQUENCE [LARGE SCALE GENOMIC DNA]</scope>
    <source>
        <strain evidence="6 7">DSM 5718</strain>
    </source>
</reference>
<keyword evidence="3" id="KW-0694">RNA-binding</keyword>
<dbReference type="RefSeq" id="WP_166919185.1">
    <property type="nucleotide sequence ID" value="NZ_JAASRN010000002.1"/>
</dbReference>